<gene>
    <name evidence="2" type="ORF">BGZ65_005667</name>
</gene>
<feature type="region of interest" description="Disordered" evidence="1">
    <location>
        <begin position="218"/>
        <end position="265"/>
    </location>
</feature>
<evidence type="ECO:0000313" key="3">
    <source>
        <dbReference type="Proteomes" id="UP000749646"/>
    </source>
</evidence>
<name>A0A9P6IXI1_9FUNG</name>
<protein>
    <submittedName>
        <fullName evidence="2">Uncharacterized protein</fullName>
    </submittedName>
</protein>
<evidence type="ECO:0000313" key="2">
    <source>
        <dbReference type="EMBL" id="KAF9951906.1"/>
    </source>
</evidence>
<dbReference type="OrthoDB" id="2438198at2759"/>
<organism evidence="2 3">
    <name type="scientific">Modicella reniformis</name>
    <dbReference type="NCBI Taxonomy" id="1440133"/>
    <lineage>
        <taxon>Eukaryota</taxon>
        <taxon>Fungi</taxon>
        <taxon>Fungi incertae sedis</taxon>
        <taxon>Mucoromycota</taxon>
        <taxon>Mortierellomycotina</taxon>
        <taxon>Mortierellomycetes</taxon>
        <taxon>Mortierellales</taxon>
        <taxon>Mortierellaceae</taxon>
        <taxon>Modicella</taxon>
    </lineage>
</organism>
<evidence type="ECO:0000256" key="1">
    <source>
        <dbReference type="SAM" id="MobiDB-lite"/>
    </source>
</evidence>
<feature type="compositionally biased region" description="Basic and acidic residues" evidence="1">
    <location>
        <begin position="247"/>
        <end position="263"/>
    </location>
</feature>
<dbReference type="AlphaFoldDB" id="A0A9P6IXI1"/>
<feature type="compositionally biased region" description="Low complexity" evidence="1">
    <location>
        <begin position="357"/>
        <end position="369"/>
    </location>
</feature>
<accession>A0A9P6IXI1</accession>
<dbReference type="Proteomes" id="UP000749646">
    <property type="component" value="Unassembled WGS sequence"/>
</dbReference>
<feature type="region of interest" description="Disordered" evidence="1">
    <location>
        <begin position="68"/>
        <end position="88"/>
    </location>
</feature>
<feature type="compositionally biased region" description="Low complexity" evidence="1">
    <location>
        <begin position="232"/>
        <end position="245"/>
    </location>
</feature>
<proteinExistence type="predicted"/>
<keyword evidence="3" id="KW-1185">Reference proteome</keyword>
<sequence length="614" mass="70027">MEAQHVVNPWLQQQQQQQHLKTDILFSNDPSDSPLVKDTETKSLEDHKKFFYQTQQLLLQLRQQQEQQKSDDYRDLQEDDDDETDSQRTVWTQLGMDSPLNQSSTTLGDSATVLCLTNCELEEDVLEKLVQTLQPEVEDTRATVLELESKLNLAEHSNQHIVEELKMLLADAEVTLRNRALHRKGTTSDEDSNVVYNRICIALQQLIDEAQHALQKSSAAKSSFSPGDESRSSPCEESSSSEWSSALHDRTPDCHQMEHDLPRRRPRDSLTLFNLDKVHKYPDDANQSLSSSPTSFYSATDEVSRIYWKQKHEEQHDRYRKSCHRLTLELDGSFQNLGTDSDDSETSLRQSRHPKSSESSSAQSTAPSTPTTPTPTVPLQGILRSSKKDGSKRERLKKKYQVQFLNPDIPESNRRDSGVSITTAYRHRQSQRRQQQQQQQQKEQQLQLQRQFTSRSVGSTRSRGVLLQLYDLWQHTWLRTRIMHVITGSVEIIIIIWVVIKASRLTLTWLGIQPSTLDQWMSFIYGHRETAGASAKELYEKIRKDGLLMRQIDARNVRIPEALVEDLVAGAAASTGLITPKIVYGPAKRIVAHAVTGVALAFLSDGARRLVRKL</sequence>
<feature type="region of interest" description="Disordered" evidence="1">
    <location>
        <begin position="333"/>
        <end position="418"/>
    </location>
</feature>
<dbReference type="EMBL" id="JAAAHW010007040">
    <property type="protein sequence ID" value="KAF9951906.1"/>
    <property type="molecule type" value="Genomic_DNA"/>
</dbReference>
<comment type="caution">
    <text evidence="2">The sequence shown here is derived from an EMBL/GenBank/DDBJ whole genome shotgun (WGS) entry which is preliminary data.</text>
</comment>
<reference evidence="2" key="1">
    <citation type="journal article" date="2020" name="Fungal Divers.">
        <title>Resolving the Mortierellaceae phylogeny through synthesis of multi-gene phylogenetics and phylogenomics.</title>
        <authorList>
            <person name="Vandepol N."/>
            <person name="Liber J."/>
            <person name="Desiro A."/>
            <person name="Na H."/>
            <person name="Kennedy M."/>
            <person name="Barry K."/>
            <person name="Grigoriev I.V."/>
            <person name="Miller A.N."/>
            <person name="O'Donnell K."/>
            <person name="Stajich J.E."/>
            <person name="Bonito G."/>
        </authorList>
    </citation>
    <scope>NUCLEOTIDE SEQUENCE</scope>
    <source>
        <strain evidence="2">MES-2147</strain>
    </source>
</reference>